<evidence type="ECO:0000313" key="2">
    <source>
        <dbReference type="Proteomes" id="UP000828390"/>
    </source>
</evidence>
<comment type="caution">
    <text evidence="1">The sequence shown here is derived from an EMBL/GenBank/DDBJ whole genome shotgun (WGS) entry which is preliminary data.</text>
</comment>
<dbReference type="AlphaFoldDB" id="A0A9D4K1K1"/>
<reference evidence="1" key="2">
    <citation type="submission" date="2020-11" db="EMBL/GenBank/DDBJ databases">
        <authorList>
            <person name="McCartney M.A."/>
            <person name="Auch B."/>
            <person name="Kono T."/>
            <person name="Mallez S."/>
            <person name="Becker A."/>
            <person name="Gohl D.M."/>
            <person name="Silverstein K.A.T."/>
            <person name="Koren S."/>
            <person name="Bechman K.B."/>
            <person name="Herman A."/>
            <person name="Abrahante J.E."/>
            <person name="Garbe J."/>
        </authorList>
    </citation>
    <scope>NUCLEOTIDE SEQUENCE</scope>
    <source>
        <strain evidence="1">Duluth1</strain>
        <tissue evidence="1">Whole animal</tissue>
    </source>
</reference>
<dbReference type="EMBL" id="JAIWYP010000004">
    <property type="protein sequence ID" value="KAH3831771.1"/>
    <property type="molecule type" value="Genomic_DNA"/>
</dbReference>
<keyword evidence="2" id="KW-1185">Reference proteome</keyword>
<gene>
    <name evidence="1" type="ORF">DPMN_105041</name>
</gene>
<accession>A0A9D4K1K1</accession>
<reference evidence="1" key="1">
    <citation type="journal article" date="2019" name="bioRxiv">
        <title>The Genome of the Zebra Mussel, Dreissena polymorpha: A Resource for Invasive Species Research.</title>
        <authorList>
            <person name="McCartney M.A."/>
            <person name="Auch B."/>
            <person name="Kono T."/>
            <person name="Mallez S."/>
            <person name="Zhang Y."/>
            <person name="Obille A."/>
            <person name="Becker A."/>
            <person name="Abrahante J.E."/>
            <person name="Garbe J."/>
            <person name="Badalamenti J.P."/>
            <person name="Herman A."/>
            <person name="Mangelson H."/>
            <person name="Liachko I."/>
            <person name="Sullivan S."/>
            <person name="Sone E.D."/>
            <person name="Koren S."/>
            <person name="Silverstein K.A.T."/>
            <person name="Beckman K.B."/>
            <person name="Gohl D.M."/>
        </authorList>
    </citation>
    <scope>NUCLEOTIDE SEQUENCE</scope>
    <source>
        <strain evidence="1">Duluth1</strain>
        <tissue evidence="1">Whole animal</tissue>
    </source>
</reference>
<dbReference type="Proteomes" id="UP000828390">
    <property type="component" value="Unassembled WGS sequence"/>
</dbReference>
<organism evidence="1 2">
    <name type="scientific">Dreissena polymorpha</name>
    <name type="common">Zebra mussel</name>
    <name type="synonym">Mytilus polymorpha</name>
    <dbReference type="NCBI Taxonomy" id="45954"/>
    <lineage>
        <taxon>Eukaryota</taxon>
        <taxon>Metazoa</taxon>
        <taxon>Spiralia</taxon>
        <taxon>Lophotrochozoa</taxon>
        <taxon>Mollusca</taxon>
        <taxon>Bivalvia</taxon>
        <taxon>Autobranchia</taxon>
        <taxon>Heteroconchia</taxon>
        <taxon>Euheterodonta</taxon>
        <taxon>Imparidentia</taxon>
        <taxon>Neoheterodontei</taxon>
        <taxon>Myida</taxon>
        <taxon>Dreissenoidea</taxon>
        <taxon>Dreissenidae</taxon>
        <taxon>Dreissena</taxon>
    </lineage>
</organism>
<protein>
    <submittedName>
        <fullName evidence="1">Uncharacterized protein</fullName>
    </submittedName>
</protein>
<sequence length="86" mass="9356">MWNSGTVKGIVGKLDVDNGARVYTMDAKIHVEQKGKSATYRPTVNLTIPDWKNLQIVGSVTYKDMESVDSDLQITGATESPINVTG</sequence>
<evidence type="ECO:0000313" key="1">
    <source>
        <dbReference type="EMBL" id="KAH3831771.1"/>
    </source>
</evidence>
<proteinExistence type="predicted"/>
<name>A0A9D4K1K1_DREPO</name>